<evidence type="ECO:0000256" key="6">
    <source>
        <dbReference type="SAM" id="MobiDB-lite"/>
    </source>
</evidence>
<feature type="domain" description="ResB-like" evidence="8">
    <location>
        <begin position="54"/>
        <end position="565"/>
    </location>
</feature>
<evidence type="ECO:0000256" key="7">
    <source>
        <dbReference type="SAM" id="Phobius"/>
    </source>
</evidence>
<evidence type="ECO:0000256" key="2">
    <source>
        <dbReference type="ARBA" id="ARBA00022692"/>
    </source>
</evidence>
<feature type="region of interest" description="Disordered" evidence="6">
    <location>
        <begin position="571"/>
        <end position="606"/>
    </location>
</feature>
<organism evidence="9 10">
    <name type="scientific">Promicromonospora umidemergens</name>
    <dbReference type="NCBI Taxonomy" id="629679"/>
    <lineage>
        <taxon>Bacteria</taxon>
        <taxon>Bacillati</taxon>
        <taxon>Actinomycetota</taxon>
        <taxon>Actinomycetes</taxon>
        <taxon>Micrococcales</taxon>
        <taxon>Promicromonosporaceae</taxon>
        <taxon>Promicromonospora</taxon>
    </lineage>
</organism>
<gene>
    <name evidence="9" type="ORF">GCM10023198_18110</name>
</gene>
<feature type="transmembrane region" description="Helical" evidence="7">
    <location>
        <begin position="236"/>
        <end position="255"/>
    </location>
</feature>
<keyword evidence="10" id="KW-1185">Reference proteome</keyword>
<accession>A0ABP8X3I7</accession>
<dbReference type="RefSeq" id="WP_253876109.1">
    <property type="nucleotide sequence ID" value="NZ_BAABHM010000010.1"/>
</dbReference>
<protein>
    <submittedName>
        <fullName evidence="9">Cytochrome c biogenesis protein ResB</fullName>
    </submittedName>
</protein>
<dbReference type="Pfam" id="PF05140">
    <property type="entry name" value="ResB"/>
    <property type="match status" value="1"/>
</dbReference>
<proteinExistence type="predicted"/>
<comment type="subcellular location">
    <subcellularLocation>
        <location evidence="1">Membrane</location>
        <topology evidence="1">Multi-pass membrane protein</topology>
    </subcellularLocation>
</comment>
<feature type="transmembrane region" description="Helical" evidence="7">
    <location>
        <begin position="56"/>
        <end position="74"/>
    </location>
</feature>
<evidence type="ECO:0000313" key="10">
    <source>
        <dbReference type="Proteomes" id="UP001500843"/>
    </source>
</evidence>
<reference evidence="10" key="1">
    <citation type="journal article" date="2019" name="Int. J. Syst. Evol. Microbiol.">
        <title>The Global Catalogue of Microorganisms (GCM) 10K type strain sequencing project: providing services to taxonomists for standard genome sequencing and annotation.</title>
        <authorList>
            <consortium name="The Broad Institute Genomics Platform"/>
            <consortium name="The Broad Institute Genome Sequencing Center for Infectious Disease"/>
            <person name="Wu L."/>
            <person name="Ma J."/>
        </authorList>
    </citation>
    <scope>NUCLEOTIDE SEQUENCE [LARGE SCALE GENOMIC DNA]</scope>
    <source>
        <strain evidence="10">JCM 17975</strain>
    </source>
</reference>
<keyword evidence="3" id="KW-0201">Cytochrome c-type biogenesis</keyword>
<feature type="region of interest" description="Disordered" evidence="6">
    <location>
        <begin position="13"/>
        <end position="33"/>
    </location>
</feature>
<dbReference type="EMBL" id="BAABHM010000010">
    <property type="protein sequence ID" value="GAA4698153.1"/>
    <property type="molecule type" value="Genomic_DNA"/>
</dbReference>
<evidence type="ECO:0000259" key="8">
    <source>
        <dbReference type="Pfam" id="PF05140"/>
    </source>
</evidence>
<feature type="compositionally biased region" description="Basic and acidic residues" evidence="6">
    <location>
        <begin position="597"/>
        <end position="606"/>
    </location>
</feature>
<evidence type="ECO:0000256" key="5">
    <source>
        <dbReference type="ARBA" id="ARBA00023136"/>
    </source>
</evidence>
<name>A0ABP8X3I7_9MICO</name>
<dbReference type="Proteomes" id="UP001500843">
    <property type="component" value="Unassembled WGS sequence"/>
</dbReference>
<dbReference type="InterPro" id="IPR023494">
    <property type="entry name" value="Cyt_c_bgen_Ccs1/CcsB/ResB"/>
</dbReference>
<keyword evidence="4 7" id="KW-1133">Transmembrane helix</keyword>
<evidence type="ECO:0000313" key="9">
    <source>
        <dbReference type="EMBL" id="GAA4698153.1"/>
    </source>
</evidence>
<keyword evidence="5 7" id="KW-0472">Membrane</keyword>
<evidence type="ECO:0000256" key="4">
    <source>
        <dbReference type="ARBA" id="ARBA00022989"/>
    </source>
</evidence>
<sequence length="606" mass="65386">MAREGRYVPEGIADEFTQGAPSSGEGQPTPNRPAMPALGLVGTLRWMWRQLTSMRVALMLLMLLAVASVPGSVLPQRNQDAAGVIEYLADHPTAGEWLDKAGFFDVYTSVWFSAIYILLFVSLVGCILPRSMAHYRALRGRPPRVPFRFDRFPAKASATTDVSPEEAADAVAARLRGKISWLPMFRVDRGEEPGRGARGASSPSELASAGPERPSGRPASATVSAERGYLRESGNLVFHLALVGLLVSVATGQLLHYRGQAIVTEGRGFANAVVDYDTFEKGAWFRPESLVPFSMTLDRFVSEFASDTVAFAQARDFTAYVTVTEPSGEQRPETVKVNHPLVVDGAKIYLQGNGFAPDITVRDAEGEVAFSGRVTFVPQDTMYTSRGVVKVPDVSPGLDQIGLVGYFLPTAEVEPDGSARSVFPQPVDPLLVLEVYTGDLGLDEGTPQNVYELDTASLDPAVEDSGERVKVLARPGETVELPDGLGTLTLGEELPRYVALDLRHDPSLGFVLVFSLLALGGLTVSLFTPRRRVWARAYVGQDGATVVEVAGLARGDDAGLQAEVDRALAAVPDPEVERDPVVEPDPVIEPDPVVEPVETRTRSEKD</sequence>
<feature type="transmembrane region" description="Helical" evidence="7">
    <location>
        <begin position="110"/>
        <end position="129"/>
    </location>
</feature>
<dbReference type="PANTHER" id="PTHR31566">
    <property type="entry name" value="CYTOCHROME C BIOGENESIS PROTEIN CCS1, CHLOROPLASTIC"/>
    <property type="match status" value="1"/>
</dbReference>
<evidence type="ECO:0000256" key="1">
    <source>
        <dbReference type="ARBA" id="ARBA00004141"/>
    </source>
</evidence>
<evidence type="ECO:0000256" key="3">
    <source>
        <dbReference type="ARBA" id="ARBA00022748"/>
    </source>
</evidence>
<feature type="transmembrane region" description="Helical" evidence="7">
    <location>
        <begin position="508"/>
        <end position="527"/>
    </location>
</feature>
<dbReference type="InterPro" id="IPR007816">
    <property type="entry name" value="ResB-like_domain"/>
</dbReference>
<feature type="region of interest" description="Disordered" evidence="6">
    <location>
        <begin position="191"/>
        <end position="224"/>
    </location>
</feature>
<keyword evidence="2 7" id="KW-0812">Transmembrane</keyword>
<dbReference type="PANTHER" id="PTHR31566:SF0">
    <property type="entry name" value="CYTOCHROME C BIOGENESIS PROTEIN CCS1, CHLOROPLASTIC"/>
    <property type="match status" value="1"/>
</dbReference>
<feature type="compositionally biased region" description="Polar residues" evidence="6">
    <location>
        <begin position="19"/>
        <end position="29"/>
    </location>
</feature>
<comment type="caution">
    <text evidence="9">The sequence shown here is derived from an EMBL/GenBank/DDBJ whole genome shotgun (WGS) entry which is preliminary data.</text>
</comment>